<evidence type="ECO:0000256" key="19">
    <source>
        <dbReference type="SAM" id="Phobius"/>
    </source>
</evidence>
<gene>
    <name evidence="20" type="ORF">RMSM_07325</name>
</gene>
<evidence type="ECO:0000313" key="21">
    <source>
        <dbReference type="Proteomes" id="UP000011991"/>
    </source>
</evidence>
<keyword evidence="13" id="KW-0443">Lipid metabolism</keyword>
<evidence type="ECO:0000256" key="6">
    <source>
        <dbReference type="ARBA" id="ARBA00015623"/>
    </source>
</evidence>
<keyword evidence="14 19" id="KW-0472">Membrane</keyword>
<dbReference type="AlphaFoldDB" id="M5RP69"/>
<keyword evidence="21" id="KW-1185">Reference proteome</keyword>
<feature type="transmembrane region" description="Helical" evidence="19">
    <location>
        <begin position="215"/>
        <end position="232"/>
    </location>
</feature>
<dbReference type="EMBL" id="ANOG01001043">
    <property type="protein sequence ID" value="EMI15754.1"/>
    <property type="molecule type" value="Genomic_DNA"/>
</dbReference>
<evidence type="ECO:0000256" key="18">
    <source>
        <dbReference type="ARBA" id="ARBA00033321"/>
    </source>
</evidence>
<dbReference type="PATRIC" id="fig|1265738.3.peg.7307"/>
<accession>M5RP69</accession>
<evidence type="ECO:0000256" key="10">
    <source>
        <dbReference type="ARBA" id="ARBA00022679"/>
    </source>
</evidence>
<evidence type="ECO:0000256" key="15">
    <source>
        <dbReference type="ARBA" id="ARBA00023209"/>
    </source>
</evidence>
<keyword evidence="8" id="KW-0444">Lipid biosynthesis</keyword>
<keyword evidence="10" id="KW-0808">Transferase</keyword>
<keyword evidence="16" id="KW-0464">Manganese</keyword>
<proteinExistence type="inferred from homology"/>
<dbReference type="Gene3D" id="1.20.120.1760">
    <property type="match status" value="1"/>
</dbReference>
<comment type="similarity">
    <text evidence="4">Belongs to the CDP-alcohol phosphatidyltransferase class-I family.</text>
</comment>
<evidence type="ECO:0000256" key="1">
    <source>
        <dbReference type="ARBA" id="ARBA00000958"/>
    </source>
</evidence>
<keyword evidence="11 19" id="KW-0812">Transmembrane</keyword>
<evidence type="ECO:0000256" key="14">
    <source>
        <dbReference type="ARBA" id="ARBA00023136"/>
    </source>
</evidence>
<dbReference type="RefSeq" id="WP_008708375.1">
    <property type="nucleotide sequence ID" value="NZ_ANOG01001043.1"/>
</dbReference>
<feature type="transmembrane region" description="Helical" evidence="19">
    <location>
        <begin position="162"/>
        <end position="182"/>
    </location>
</feature>
<keyword evidence="17" id="KW-1208">Phospholipid metabolism</keyword>
<evidence type="ECO:0000256" key="16">
    <source>
        <dbReference type="ARBA" id="ARBA00023211"/>
    </source>
</evidence>
<evidence type="ECO:0000256" key="8">
    <source>
        <dbReference type="ARBA" id="ARBA00022516"/>
    </source>
</evidence>
<evidence type="ECO:0000256" key="17">
    <source>
        <dbReference type="ARBA" id="ARBA00023264"/>
    </source>
</evidence>
<keyword evidence="7" id="KW-1003">Cell membrane</keyword>
<dbReference type="Proteomes" id="UP000011991">
    <property type="component" value="Unassembled WGS sequence"/>
</dbReference>
<evidence type="ECO:0000313" key="20">
    <source>
        <dbReference type="EMBL" id="EMI15754.1"/>
    </source>
</evidence>
<evidence type="ECO:0000256" key="4">
    <source>
        <dbReference type="ARBA" id="ARBA00010441"/>
    </source>
</evidence>
<evidence type="ECO:0000256" key="5">
    <source>
        <dbReference type="ARBA" id="ARBA00013195"/>
    </source>
</evidence>
<evidence type="ECO:0000256" key="3">
    <source>
        <dbReference type="ARBA" id="ARBA00004429"/>
    </source>
</evidence>
<evidence type="ECO:0000256" key="7">
    <source>
        <dbReference type="ARBA" id="ARBA00022475"/>
    </source>
</evidence>
<feature type="transmembrane region" description="Helical" evidence="19">
    <location>
        <begin position="12"/>
        <end position="31"/>
    </location>
</feature>
<evidence type="ECO:0000256" key="12">
    <source>
        <dbReference type="ARBA" id="ARBA00022989"/>
    </source>
</evidence>
<comment type="cofactor">
    <cofactor evidence="2">
        <name>Mn(2+)</name>
        <dbReference type="ChEBI" id="CHEBI:29035"/>
    </cofactor>
</comment>
<comment type="subcellular location">
    <subcellularLocation>
        <location evidence="3">Cell inner membrane</location>
        <topology evidence="3">Multi-pass membrane protein</topology>
    </subcellularLocation>
</comment>
<feature type="transmembrane region" description="Helical" evidence="19">
    <location>
        <begin position="189"/>
        <end position="209"/>
    </location>
</feature>
<name>M5RP69_9BACT</name>
<dbReference type="InterPro" id="IPR043130">
    <property type="entry name" value="CDP-OH_PTrfase_TM_dom"/>
</dbReference>
<protein>
    <recommendedName>
        <fullName evidence="6">Phosphatidylcholine synthase</fullName>
        <ecNumber evidence="5">2.7.8.24</ecNumber>
    </recommendedName>
    <alternativeName>
        <fullName evidence="18">CDP-diglyceride-choline O-phosphatidyltransferase</fullName>
    </alternativeName>
</protein>
<keyword evidence="12 19" id="KW-1133">Transmembrane helix</keyword>
<evidence type="ECO:0000256" key="2">
    <source>
        <dbReference type="ARBA" id="ARBA00001936"/>
    </source>
</evidence>
<dbReference type="EC" id="2.7.8.24" evidence="5"/>
<comment type="caution">
    <text evidence="20">The sequence shown here is derived from an EMBL/GenBank/DDBJ whole genome shotgun (WGS) entry which is preliminary data.</text>
</comment>
<dbReference type="GO" id="GO:0008654">
    <property type="term" value="P:phospholipid biosynthetic process"/>
    <property type="evidence" value="ECO:0007669"/>
    <property type="project" value="UniProtKB-KW"/>
</dbReference>
<evidence type="ECO:0000256" key="13">
    <source>
        <dbReference type="ARBA" id="ARBA00023098"/>
    </source>
</evidence>
<evidence type="ECO:0000256" key="9">
    <source>
        <dbReference type="ARBA" id="ARBA00022519"/>
    </source>
</evidence>
<feature type="transmembrane region" description="Helical" evidence="19">
    <location>
        <begin position="82"/>
        <end position="99"/>
    </location>
</feature>
<feature type="transmembrane region" description="Helical" evidence="19">
    <location>
        <begin position="138"/>
        <end position="156"/>
    </location>
</feature>
<comment type="catalytic activity">
    <reaction evidence="1">
        <text>a CDP-1,2-diacyl-sn-glycerol + choline = a 1,2-diacyl-sn-glycero-3-phosphocholine + CMP + H(+)</text>
        <dbReference type="Rhea" id="RHEA:14597"/>
        <dbReference type="ChEBI" id="CHEBI:15354"/>
        <dbReference type="ChEBI" id="CHEBI:15378"/>
        <dbReference type="ChEBI" id="CHEBI:57643"/>
        <dbReference type="ChEBI" id="CHEBI:58332"/>
        <dbReference type="ChEBI" id="CHEBI:60377"/>
        <dbReference type="EC" id="2.7.8.24"/>
    </reaction>
</comment>
<feature type="transmembrane region" description="Helical" evidence="19">
    <location>
        <begin position="43"/>
        <end position="61"/>
    </location>
</feature>
<dbReference type="GO" id="GO:0005886">
    <property type="term" value="C:plasma membrane"/>
    <property type="evidence" value="ECO:0007669"/>
    <property type="project" value="UniProtKB-SubCell"/>
</dbReference>
<reference evidence="20 21" key="1">
    <citation type="journal article" date="2013" name="Mar. Genomics">
        <title>Expression of sulfatases in Rhodopirellula baltica and the diversity of sulfatases in the genus Rhodopirellula.</title>
        <authorList>
            <person name="Wegner C.E."/>
            <person name="Richter-Heitmann T."/>
            <person name="Klindworth A."/>
            <person name="Klockow C."/>
            <person name="Richter M."/>
            <person name="Achstetter T."/>
            <person name="Glockner F.O."/>
            <person name="Harder J."/>
        </authorList>
    </citation>
    <scope>NUCLEOTIDE SEQUENCE [LARGE SCALE GENOMIC DNA]</scope>
    <source>
        <strain evidence="20 21">SM1</strain>
    </source>
</reference>
<dbReference type="PIRSF" id="PIRSF000851">
    <property type="entry name" value="PcS"/>
    <property type="match status" value="1"/>
</dbReference>
<keyword evidence="9" id="KW-0997">Cell inner membrane</keyword>
<evidence type="ECO:0000256" key="11">
    <source>
        <dbReference type="ARBA" id="ARBA00022692"/>
    </source>
</evidence>
<sequence>MQRKHDFRRRAAAYGVHFFTASGIIPAALAVREIGSPQCDPRVVFLWLLLATLIDAVDGPLARRFHVKRFAPNIDGRTIDDLIDYLTFAFIPLLLIWRMDWLPSGTGWTVMLAMAASLLGFAHVHAKDEERGFFRGFPSYWNAFALYAGVLSTLYHPWLTAITMWCLAALTVLPVWMIYPNLAPRRWRIWILGGAALWTLSMIAILWQYPRPSTALLLVSLAYPAFYTYASWHCRRSDAATHTNTTAEQLPG</sequence>
<dbReference type="GO" id="GO:0050520">
    <property type="term" value="F:phosphatidylcholine synthase activity"/>
    <property type="evidence" value="ECO:0007669"/>
    <property type="project" value="UniProtKB-EC"/>
</dbReference>
<keyword evidence="15" id="KW-0594">Phospholipid biosynthesis</keyword>
<feature type="transmembrane region" description="Helical" evidence="19">
    <location>
        <begin position="105"/>
        <end position="126"/>
    </location>
</feature>
<dbReference type="InterPro" id="IPR026027">
    <property type="entry name" value="PcS"/>
</dbReference>
<organism evidence="20 21">
    <name type="scientific">Rhodopirellula maiorica SM1</name>
    <dbReference type="NCBI Taxonomy" id="1265738"/>
    <lineage>
        <taxon>Bacteria</taxon>
        <taxon>Pseudomonadati</taxon>
        <taxon>Planctomycetota</taxon>
        <taxon>Planctomycetia</taxon>
        <taxon>Pirellulales</taxon>
        <taxon>Pirellulaceae</taxon>
        <taxon>Novipirellula</taxon>
    </lineage>
</organism>